<feature type="transmembrane region" description="Helical" evidence="1">
    <location>
        <begin position="58"/>
        <end position="78"/>
    </location>
</feature>
<name>A0A1D2NB19_ORCCI</name>
<proteinExistence type="predicted"/>
<evidence type="ECO:0000313" key="4">
    <source>
        <dbReference type="Proteomes" id="UP000094527"/>
    </source>
</evidence>
<evidence type="ECO:0000313" key="3">
    <source>
        <dbReference type="EMBL" id="ODN02450.1"/>
    </source>
</evidence>
<dbReference type="Pfam" id="PF12349">
    <property type="entry name" value="Sterol-sensing"/>
    <property type="match status" value="1"/>
</dbReference>
<dbReference type="STRING" id="48709.A0A1D2NB19"/>
<evidence type="ECO:0000259" key="2">
    <source>
        <dbReference type="PROSITE" id="PS50156"/>
    </source>
</evidence>
<comment type="caution">
    <text evidence="3">The sequence shown here is derived from an EMBL/GenBank/DDBJ whole genome shotgun (WGS) entry which is preliminary data.</text>
</comment>
<reference evidence="3 4" key="1">
    <citation type="journal article" date="2016" name="Genome Biol. Evol.">
        <title>Gene Family Evolution Reflects Adaptation to Soil Environmental Stressors in the Genome of the Collembolan Orchesella cincta.</title>
        <authorList>
            <person name="Faddeeva-Vakhrusheva A."/>
            <person name="Derks M.F."/>
            <person name="Anvar S.Y."/>
            <person name="Agamennone V."/>
            <person name="Suring W."/>
            <person name="Smit S."/>
            <person name="van Straalen N.M."/>
            <person name="Roelofs D."/>
        </authorList>
    </citation>
    <scope>NUCLEOTIDE SEQUENCE [LARGE SCALE GENOMIC DNA]</scope>
    <source>
        <tissue evidence="3">Mixed pool</tissue>
    </source>
</reference>
<dbReference type="EMBL" id="LJIJ01000111">
    <property type="protein sequence ID" value="ODN02450.1"/>
    <property type="molecule type" value="Genomic_DNA"/>
</dbReference>
<keyword evidence="1" id="KW-1133">Transmembrane helix</keyword>
<feature type="transmembrane region" description="Helical" evidence="1">
    <location>
        <begin position="99"/>
        <end position="120"/>
    </location>
</feature>
<feature type="transmembrane region" description="Helical" evidence="1">
    <location>
        <begin position="126"/>
        <end position="147"/>
    </location>
</feature>
<evidence type="ECO:0000256" key="1">
    <source>
        <dbReference type="SAM" id="Phobius"/>
    </source>
</evidence>
<dbReference type="Proteomes" id="UP000094527">
    <property type="component" value="Unassembled WGS sequence"/>
</dbReference>
<protein>
    <submittedName>
        <fullName evidence="3">3-hydroxy-3-methylglutaryl-coenzyme A reductase</fullName>
    </submittedName>
</protein>
<feature type="domain" description="SSD" evidence="2">
    <location>
        <begin position="57"/>
        <end position="149"/>
    </location>
</feature>
<keyword evidence="1" id="KW-0812">Transmembrane</keyword>
<dbReference type="InterPro" id="IPR000731">
    <property type="entry name" value="SSD"/>
</dbReference>
<organism evidence="3 4">
    <name type="scientific">Orchesella cincta</name>
    <name type="common">Springtail</name>
    <name type="synonym">Podura cincta</name>
    <dbReference type="NCBI Taxonomy" id="48709"/>
    <lineage>
        <taxon>Eukaryota</taxon>
        <taxon>Metazoa</taxon>
        <taxon>Ecdysozoa</taxon>
        <taxon>Arthropoda</taxon>
        <taxon>Hexapoda</taxon>
        <taxon>Collembola</taxon>
        <taxon>Entomobryomorpha</taxon>
        <taxon>Entomobryoidea</taxon>
        <taxon>Orchesellidae</taxon>
        <taxon>Orchesellinae</taxon>
        <taxon>Orchesella</taxon>
    </lineage>
</organism>
<keyword evidence="4" id="KW-1185">Reference proteome</keyword>
<dbReference type="InterPro" id="IPR053958">
    <property type="entry name" value="HMGCR/SNAP/NPC1-like_SSD"/>
</dbReference>
<keyword evidence="1" id="KW-0472">Membrane</keyword>
<accession>A0A1D2NB19</accession>
<dbReference type="AlphaFoldDB" id="A0A1D2NB19"/>
<gene>
    <name evidence="3" type="ORF">Ocin01_04218</name>
</gene>
<dbReference type="PROSITE" id="PS50156">
    <property type="entry name" value="SSD"/>
    <property type="match status" value="1"/>
</dbReference>
<dbReference type="OrthoDB" id="310654at2759"/>
<sequence length="149" mass="17038">MTITSIFPFIGSIIFSYLAHLLPEEFDKIPYEQFPVNQVEEITDDFANKLLYDNFREVLFYFLLILDLPRACFLPVLHSKVQNVQNGTCSSSIIQGVKILAPWLTMDTVIECIVLLLGYYSGIPRLEALCTFVCLSVLINYVVVLQYSQ</sequence>